<dbReference type="AlphaFoldDB" id="A0A3B0R3D2"/>
<dbReference type="GO" id="GO:0035438">
    <property type="term" value="F:cyclic-di-GMP binding"/>
    <property type="evidence" value="ECO:0007669"/>
    <property type="project" value="InterPro"/>
</dbReference>
<sequence>MRLRKVSKINQEASEENRRQFARQHVLLKARLDTGDYEFECVAYDLSLAGVKVKLDLPLKAKCDVWLMVKDSAHIPSKVSWVKDGYIGLAFSLSPSQVAKILGPVGARLPKR</sequence>
<reference evidence="2" key="1">
    <citation type="submission" date="2018-06" db="EMBL/GenBank/DDBJ databases">
        <authorList>
            <person name="Zhirakovskaya E."/>
        </authorList>
    </citation>
    <scope>NUCLEOTIDE SEQUENCE</scope>
</reference>
<organism evidence="2">
    <name type="scientific">hydrothermal vent metagenome</name>
    <dbReference type="NCBI Taxonomy" id="652676"/>
    <lineage>
        <taxon>unclassified sequences</taxon>
        <taxon>metagenomes</taxon>
        <taxon>ecological metagenomes</taxon>
    </lineage>
</organism>
<evidence type="ECO:0000259" key="1">
    <source>
        <dbReference type="Pfam" id="PF07238"/>
    </source>
</evidence>
<name>A0A3B0R3D2_9ZZZZ</name>
<dbReference type="Gene3D" id="2.40.10.220">
    <property type="entry name" value="predicted glycosyltransferase like domains"/>
    <property type="match status" value="1"/>
</dbReference>
<protein>
    <recommendedName>
        <fullName evidence="1">PilZ domain-containing protein</fullName>
    </recommendedName>
</protein>
<dbReference type="InterPro" id="IPR009875">
    <property type="entry name" value="PilZ_domain"/>
</dbReference>
<dbReference type="EMBL" id="UOED01000030">
    <property type="protein sequence ID" value="VAV87984.1"/>
    <property type="molecule type" value="Genomic_DNA"/>
</dbReference>
<accession>A0A3B0R3D2</accession>
<evidence type="ECO:0000313" key="2">
    <source>
        <dbReference type="EMBL" id="VAV87984.1"/>
    </source>
</evidence>
<gene>
    <name evidence="2" type="ORF">MNBD_ALPHA02-1178</name>
</gene>
<feature type="domain" description="PilZ" evidence="1">
    <location>
        <begin position="17"/>
        <end position="97"/>
    </location>
</feature>
<proteinExistence type="predicted"/>
<dbReference type="Pfam" id="PF07238">
    <property type="entry name" value="PilZ"/>
    <property type="match status" value="1"/>
</dbReference>
<dbReference type="SUPFAM" id="SSF141371">
    <property type="entry name" value="PilZ domain-like"/>
    <property type="match status" value="1"/>
</dbReference>